<evidence type="ECO:0000259" key="1">
    <source>
        <dbReference type="Pfam" id="PF24652"/>
    </source>
</evidence>
<name>A0A090XDR5_IXORI</name>
<dbReference type="InterPro" id="IPR056288">
    <property type="entry name" value="CEP76_C"/>
</dbReference>
<dbReference type="GO" id="GO:0035869">
    <property type="term" value="C:ciliary transition zone"/>
    <property type="evidence" value="ECO:0007669"/>
    <property type="project" value="TreeGrafter"/>
</dbReference>
<dbReference type="AlphaFoldDB" id="A0A090XDR5"/>
<dbReference type="GO" id="GO:1904491">
    <property type="term" value="P:protein localization to ciliary transition zone"/>
    <property type="evidence" value="ECO:0007669"/>
    <property type="project" value="TreeGrafter"/>
</dbReference>
<dbReference type="PANTHER" id="PTHR20837:SF0">
    <property type="entry name" value="COILED-COIL AND C2 DOMAIN-CONTAINING PROTEIN 2A"/>
    <property type="match status" value="1"/>
</dbReference>
<proteinExistence type="evidence at transcript level"/>
<reference evidence="2" key="1">
    <citation type="journal article" date="2015" name="PLoS Negl. Trop. Dis.">
        <title>Deep Sequencing Analysis of the Ixodes ricinus Haemocytome.</title>
        <authorList>
            <person name="Kotsyfakis M."/>
            <person name="Kopacek P."/>
            <person name="Franta Z."/>
            <person name="Pedra J.H."/>
            <person name="Ribeiro J.M."/>
        </authorList>
    </citation>
    <scope>NUCLEOTIDE SEQUENCE</scope>
</reference>
<feature type="domain" description="Centrosomal protein of 76 kDa C-terminal" evidence="1">
    <location>
        <begin position="7"/>
        <end position="107"/>
    </location>
</feature>
<dbReference type="EMBL" id="GBIH01000260">
    <property type="protein sequence ID" value="JAC94450.1"/>
    <property type="molecule type" value="mRNA"/>
</dbReference>
<dbReference type="PANTHER" id="PTHR20837">
    <property type="entry name" value="CENTROSOMAL PROTEIN-RELATED"/>
    <property type="match status" value="1"/>
</dbReference>
<evidence type="ECO:0000313" key="2">
    <source>
        <dbReference type="EMBL" id="JAC94450.1"/>
    </source>
</evidence>
<accession>A0A090XDR5</accession>
<dbReference type="InterPro" id="IPR052434">
    <property type="entry name" value="Tectonic-like_complex_comp"/>
</dbReference>
<dbReference type="Pfam" id="PF24652">
    <property type="entry name" value="CEP76_C"/>
    <property type="match status" value="1"/>
</dbReference>
<organism evidence="2">
    <name type="scientific">Ixodes ricinus</name>
    <name type="common">Common tick</name>
    <name type="synonym">Acarus ricinus</name>
    <dbReference type="NCBI Taxonomy" id="34613"/>
    <lineage>
        <taxon>Eukaryota</taxon>
        <taxon>Metazoa</taxon>
        <taxon>Ecdysozoa</taxon>
        <taxon>Arthropoda</taxon>
        <taxon>Chelicerata</taxon>
        <taxon>Arachnida</taxon>
        <taxon>Acari</taxon>
        <taxon>Parasitiformes</taxon>
        <taxon>Ixodida</taxon>
        <taxon>Ixodoidea</taxon>
        <taxon>Ixodidae</taxon>
        <taxon>Ixodinae</taxon>
        <taxon>Ixodes</taxon>
    </lineage>
</organism>
<protein>
    <submittedName>
        <fullName evidence="2">Putative coiled-coil and c2 domain-containing protein 2a</fullName>
    </submittedName>
</protein>
<dbReference type="GO" id="GO:1905515">
    <property type="term" value="P:non-motile cilium assembly"/>
    <property type="evidence" value="ECO:0007669"/>
    <property type="project" value="TreeGrafter"/>
</dbReference>
<sequence>MNWRKRFRTFWNRYASQVLRKILPRLESMAARLSSTDDTQELSEILATYKMSGFPLPMSFTDVDTVIENALSTGVHLTEAKNAEFALAVHIHPYPSNVLAVWVYVAVLSRKS</sequence>